<dbReference type="InterPro" id="IPR015421">
    <property type="entry name" value="PyrdxlP-dep_Trfase_major"/>
</dbReference>
<gene>
    <name evidence="2" type="ORF">METZ01_LOCUS369811</name>
</gene>
<reference evidence="2" key="1">
    <citation type="submission" date="2018-05" db="EMBL/GenBank/DDBJ databases">
        <authorList>
            <person name="Lanie J.A."/>
            <person name="Ng W.-L."/>
            <person name="Kazmierczak K.M."/>
            <person name="Andrzejewski T.M."/>
            <person name="Davidsen T.M."/>
            <person name="Wayne K.J."/>
            <person name="Tettelin H."/>
            <person name="Glass J.I."/>
            <person name="Rusch D."/>
            <person name="Podicherti R."/>
            <person name="Tsui H.-C.T."/>
            <person name="Winkler M.E."/>
        </authorList>
    </citation>
    <scope>NUCLEOTIDE SEQUENCE</scope>
</reference>
<dbReference type="AlphaFoldDB" id="A0A382T645"/>
<organism evidence="2">
    <name type="scientific">marine metagenome</name>
    <dbReference type="NCBI Taxonomy" id="408172"/>
    <lineage>
        <taxon>unclassified sequences</taxon>
        <taxon>metagenomes</taxon>
        <taxon>ecological metagenomes</taxon>
    </lineage>
</organism>
<keyword evidence="1" id="KW-0663">Pyridoxal phosphate</keyword>
<dbReference type="InterPro" id="IPR000653">
    <property type="entry name" value="DegT/StrS_aminotransferase"/>
</dbReference>
<accession>A0A382T645</accession>
<protein>
    <recommendedName>
        <fullName evidence="3">DegT/DnrJ/EryC1/StrS aminotransferase family protein</fullName>
    </recommendedName>
</protein>
<dbReference type="InterPro" id="IPR015424">
    <property type="entry name" value="PyrdxlP-dep_Trfase"/>
</dbReference>
<dbReference type="PANTHER" id="PTHR30244">
    <property type="entry name" value="TRANSAMINASE"/>
    <property type="match status" value="1"/>
</dbReference>
<feature type="non-terminal residue" evidence="2">
    <location>
        <position position="102"/>
    </location>
</feature>
<dbReference type="Pfam" id="PF01041">
    <property type="entry name" value="DegT_DnrJ_EryC1"/>
    <property type="match status" value="1"/>
</dbReference>
<evidence type="ECO:0000313" key="2">
    <source>
        <dbReference type="EMBL" id="SVD16957.1"/>
    </source>
</evidence>
<dbReference type="SUPFAM" id="SSF53383">
    <property type="entry name" value="PLP-dependent transferases"/>
    <property type="match status" value="1"/>
</dbReference>
<dbReference type="GO" id="GO:0030170">
    <property type="term" value="F:pyridoxal phosphate binding"/>
    <property type="evidence" value="ECO:0007669"/>
    <property type="project" value="TreeGrafter"/>
</dbReference>
<sequence>MGEQVTGFEDEFSSFLGISETIGVANGTDAIELALRACKVGNSDLVATVSHTAVATVSAIRRVGAKPIFVDIEEDFYTMSPESLAAVINEYDIKAIIVVHIY</sequence>
<dbReference type="Gene3D" id="3.40.640.10">
    <property type="entry name" value="Type I PLP-dependent aspartate aminotransferase-like (Major domain)"/>
    <property type="match status" value="1"/>
</dbReference>
<evidence type="ECO:0008006" key="3">
    <source>
        <dbReference type="Google" id="ProtNLM"/>
    </source>
</evidence>
<proteinExistence type="predicted"/>
<dbReference type="GO" id="GO:0000271">
    <property type="term" value="P:polysaccharide biosynthetic process"/>
    <property type="evidence" value="ECO:0007669"/>
    <property type="project" value="TreeGrafter"/>
</dbReference>
<evidence type="ECO:0000256" key="1">
    <source>
        <dbReference type="ARBA" id="ARBA00022898"/>
    </source>
</evidence>
<dbReference type="GO" id="GO:0008483">
    <property type="term" value="F:transaminase activity"/>
    <property type="evidence" value="ECO:0007669"/>
    <property type="project" value="TreeGrafter"/>
</dbReference>
<dbReference type="EMBL" id="UINC01133811">
    <property type="protein sequence ID" value="SVD16957.1"/>
    <property type="molecule type" value="Genomic_DNA"/>
</dbReference>
<name>A0A382T645_9ZZZZ</name>
<dbReference type="PANTHER" id="PTHR30244:SF36">
    <property type="entry name" value="3-OXO-GLUCOSE-6-PHOSPHATE:GLUTAMATE AMINOTRANSFERASE"/>
    <property type="match status" value="1"/>
</dbReference>